<name>A0AAW3TQW7_9SPHN</name>
<dbReference type="Proteomes" id="UP000528945">
    <property type="component" value="Unassembled WGS sequence"/>
</dbReference>
<gene>
    <name evidence="1" type="ORF">GGR47_001058</name>
</gene>
<dbReference type="RefSeq" id="WP_147035429.1">
    <property type="nucleotide sequence ID" value="NZ_JACIDB010000001.1"/>
</dbReference>
<evidence type="ECO:0000313" key="2">
    <source>
        <dbReference type="Proteomes" id="UP000528945"/>
    </source>
</evidence>
<sequence>MASWREMAAAALAEPVPPPFAPTGAIPSALAAGLRSLAARTPPRRADPAEWRCVVQDAQRLASDGWVATALALGWSEADLFGIGRNGSDEWLSLAVWLAGRTVVLMDDHRAFTADDAVYYLERWGRPNTPFAAPVMLWEVGR</sequence>
<comment type="caution">
    <text evidence="1">The sequence shown here is derived from an EMBL/GenBank/DDBJ whole genome shotgun (WGS) entry which is preliminary data.</text>
</comment>
<protein>
    <submittedName>
        <fullName evidence="1">Uncharacterized protein</fullName>
    </submittedName>
</protein>
<reference evidence="1 2" key="1">
    <citation type="submission" date="2020-08" db="EMBL/GenBank/DDBJ databases">
        <title>Genomic Encyclopedia of Type Strains, Phase IV (KMG-IV): sequencing the most valuable type-strain genomes for metagenomic binning, comparative biology and taxonomic classification.</title>
        <authorList>
            <person name="Goeker M."/>
        </authorList>
    </citation>
    <scope>NUCLEOTIDE SEQUENCE [LARGE SCALE GENOMIC DNA]</scope>
    <source>
        <strain evidence="1 2">DSM 15581</strain>
    </source>
</reference>
<organism evidence="1 2">
    <name type="scientific">Sphingomonas aquatilis</name>
    <dbReference type="NCBI Taxonomy" id="93063"/>
    <lineage>
        <taxon>Bacteria</taxon>
        <taxon>Pseudomonadati</taxon>
        <taxon>Pseudomonadota</taxon>
        <taxon>Alphaproteobacteria</taxon>
        <taxon>Sphingomonadales</taxon>
        <taxon>Sphingomonadaceae</taxon>
        <taxon>Sphingomonas</taxon>
    </lineage>
</organism>
<accession>A0AAW3TQW7</accession>
<keyword evidence="2" id="KW-1185">Reference proteome</keyword>
<dbReference type="AlphaFoldDB" id="A0AAW3TQW7"/>
<dbReference type="EMBL" id="JACIDB010000001">
    <property type="protein sequence ID" value="MBB3874842.1"/>
    <property type="molecule type" value="Genomic_DNA"/>
</dbReference>
<proteinExistence type="predicted"/>
<evidence type="ECO:0000313" key="1">
    <source>
        <dbReference type="EMBL" id="MBB3874842.1"/>
    </source>
</evidence>